<evidence type="ECO:0000313" key="3">
    <source>
        <dbReference type="Proteomes" id="UP000051845"/>
    </source>
</evidence>
<sequence>MTDQETRQTIEKQLQTVYEPQLMVDVYNLGLVYNIKVADGHCYITMTLPSMGCGCVPQVTDNVQQVCTQVAGITETTVNIVWEPAWTPAKMNRIARITMQTNRG</sequence>
<dbReference type="EMBL" id="AYYR01000013">
    <property type="protein sequence ID" value="KRM77135.1"/>
    <property type="molecule type" value="Genomic_DNA"/>
</dbReference>
<dbReference type="InterPro" id="IPR052339">
    <property type="entry name" value="Fe-S_Maturation_MIP18"/>
</dbReference>
<dbReference type="AlphaFoldDB" id="A0A0R2BC38"/>
<proteinExistence type="predicted"/>
<protein>
    <recommendedName>
        <fullName evidence="1">MIP18 family-like domain-containing protein</fullName>
    </recommendedName>
</protein>
<dbReference type="SUPFAM" id="SSF117916">
    <property type="entry name" value="Fe-S cluster assembly (FSCA) domain-like"/>
    <property type="match status" value="1"/>
</dbReference>
<dbReference type="RefSeq" id="WP_054761349.1">
    <property type="nucleotide sequence ID" value="NZ_AYYR01000013.1"/>
</dbReference>
<feature type="domain" description="MIP18 family-like" evidence="1">
    <location>
        <begin position="7"/>
        <end position="79"/>
    </location>
</feature>
<dbReference type="PANTHER" id="PTHR42831:SF1">
    <property type="entry name" value="FE-S PROTEIN MATURATION AUXILIARY FACTOR YITW"/>
    <property type="match status" value="1"/>
</dbReference>
<dbReference type="Proteomes" id="UP000051845">
    <property type="component" value="Unassembled WGS sequence"/>
</dbReference>
<dbReference type="InterPro" id="IPR034904">
    <property type="entry name" value="FSCA_dom_sf"/>
</dbReference>
<accession>A0A0R2BC38</accession>
<organism evidence="2 3">
    <name type="scientific">Secundilactobacillus collinoides DSM 20515 = JCM 1123</name>
    <dbReference type="NCBI Taxonomy" id="1423733"/>
    <lineage>
        <taxon>Bacteria</taxon>
        <taxon>Bacillati</taxon>
        <taxon>Bacillota</taxon>
        <taxon>Bacilli</taxon>
        <taxon>Lactobacillales</taxon>
        <taxon>Lactobacillaceae</taxon>
        <taxon>Secundilactobacillus</taxon>
    </lineage>
</organism>
<name>A0A0R2BC38_SECCO</name>
<dbReference type="Pfam" id="PF01883">
    <property type="entry name" value="FeS_assembly_P"/>
    <property type="match status" value="1"/>
</dbReference>
<comment type="caution">
    <text evidence="2">The sequence shown here is derived from an EMBL/GenBank/DDBJ whole genome shotgun (WGS) entry which is preliminary data.</text>
</comment>
<dbReference type="PATRIC" id="fig|1423733.4.peg.394"/>
<dbReference type="STRING" id="33960.TY91_14090"/>
<dbReference type="InterPro" id="IPR002744">
    <property type="entry name" value="MIP18-like"/>
</dbReference>
<gene>
    <name evidence="2" type="ORF">FC82_GL000373</name>
</gene>
<evidence type="ECO:0000313" key="2">
    <source>
        <dbReference type="EMBL" id="KRM77135.1"/>
    </source>
</evidence>
<dbReference type="Gene3D" id="3.30.300.130">
    <property type="entry name" value="Fe-S cluster assembly (FSCA)"/>
    <property type="match status" value="1"/>
</dbReference>
<reference evidence="2 3" key="1">
    <citation type="journal article" date="2015" name="Genome Announc.">
        <title>Expanding the biotechnology potential of lactobacilli through comparative genomics of 213 strains and associated genera.</title>
        <authorList>
            <person name="Sun Z."/>
            <person name="Harris H.M."/>
            <person name="McCann A."/>
            <person name="Guo C."/>
            <person name="Argimon S."/>
            <person name="Zhang W."/>
            <person name="Yang X."/>
            <person name="Jeffery I.B."/>
            <person name="Cooney J.C."/>
            <person name="Kagawa T.F."/>
            <person name="Liu W."/>
            <person name="Song Y."/>
            <person name="Salvetti E."/>
            <person name="Wrobel A."/>
            <person name="Rasinkangas P."/>
            <person name="Parkhill J."/>
            <person name="Rea M.C."/>
            <person name="O'Sullivan O."/>
            <person name="Ritari J."/>
            <person name="Douillard F.P."/>
            <person name="Paul Ross R."/>
            <person name="Yang R."/>
            <person name="Briner A.E."/>
            <person name="Felis G.E."/>
            <person name="de Vos W.M."/>
            <person name="Barrangou R."/>
            <person name="Klaenhammer T.R."/>
            <person name="Caufield P.W."/>
            <person name="Cui Y."/>
            <person name="Zhang H."/>
            <person name="O'Toole P.W."/>
        </authorList>
    </citation>
    <scope>NUCLEOTIDE SEQUENCE [LARGE SCALE GENOMIC DNA]</scope>
    <source>
        <strain evidence="2 3">DSM 20515</strain>
    </source>
</reference>
<evidence type="ECO:0000259" key="1">
    <source>
        <dbReference type="Pfam" id="PF01883"/>
    </source>
</evidence>
<dbReference type="PANTHER" id="PTHR42831">
    <property type="entry name" value="FE-S PROTEIN MATURATION AUXILIARY FACTOR YITW"/>
    <property type="match status" value="1"/>
</dbReference>